<evidence type="ECO:0000313" key="2">
    <source>
        <dbReference type="EMBL" id="KAG2938906.1"/>
    </source>
</evidence>
<dbReference type="Gene3D" id="3.30.420.10">
    <property type="entry name" value="Ribonuclease H-like superfamily/Ribonuclease H"/>
    <property type="match status" value="1"/>
</dbReference>
<dbReference type="Proteomes" id="UP000735874">
    <property type="component" value="Unassembled WGS sequence"/>
</dbReference>
<dbReference type="EMBL" id="RCML01000172">
    <property type="protein sequence ID" value="KAG2987438.1"/>
    <property type="molecule type" value="Genomic_DNA"/>
</dbReference>
<dbReference type="Proteomes" id="UP000760860">
    <property type="component" value="Unassembled WGS sequence"/>
</dbReference>
<accession>A0A329RZM8</accession>
<dbReference type="Proteomes" id="UP000251314">
    <property type="component" value="Unassembled WGS sequence"/>
</dbReference>
<evidence type="ECO:0000313" key="4">
    <source>
        <dbReference type="EMBL" id="KAG2987438.1"/>
    </source>
</evidence>
<evidence type="ECO:0008006" key="8">
    <source>
        <dbReference type="Google" id="ProtNLM"/>
    </source>
</evidence>
<dbReference type="EMBL" id="RCMI01000058">
    <property type="protein sequence ID" value="KAG2938906.1"/>
    <property type="molecule type" value="Genomic_DNA"/>
</dbReference>
<keyword evidence="7" id="KW-1185">Reference proteome</keyword>
<dbReference type="EMBL" id="RCMG01000581">
    <property type="protein sequence ID" value="KAG2851826.1"/>
    <property type="molecule type" value="Genomic_DNA"/>
</dbReference>
<evidence type="ECO:0000313" key="5">
    <source>
        <dbReference type="EMBL" id="KAG3215261.1"/>
    </source>
</evidence>
<organism evidence="6 7">
    <name type="scientific">Phytophthora cactorum</name>
    <dbReference type="NCBI Taxonomy" id="29920"/>
    <lineage>
        <taxon>Eukaryota</taxon>
        <taxon>Sar</taxon>
        <taxon>Stramenopiles</taxon>
        <taxon>Oomycota</taxon>
        <taxon>Peronosporomycetes</taxon>
        <taxon>Peronosporales</taxon>
        <taxon>Peronosporaceae</taxon>
        <taxon>Phytophthora</taxon>
    </lineage>
</organism>
<evidence type="ECO:0000313" key="3">
    <source>
        <dbReference type="EMBL" id="KAG2945346.1"/>
    </source>
</evidence>
<dbReference type="STRING" id="29920.A0A329RZM8"/>
<evidence type="ECO:0000313" key="7">
    <source>
        <dbReference type="Proteomes" id="UP000251314"/>
    </source>
</evidence>
<sequence length="109" mass="12341">MGNIEPVFQQDNASIHASRFTKGSLNDKNVTTIECPAKRPDFNIIENVWGLLAGRVYANGRQFNIRAELKACIKAEWARIEPDYIKKLVKSVPKRLYLAMALKGATMIY</sequence>
<dbReference type="Proteomes" id="UP000697107">
    <property type="component" value="Unassembled WGS sequence"/>
</dbReference>
<dbReference type="GO" id="GO:0003676">
    <property type="term" value="F:nucleic acid binding"/>
    <property type="evidence" value="ECO:0007669"/>
    <property type="project" value="InterPro"/>
</dbReference>
<evidence type="ECO:0000313" key="6">
    <source>
        <dbReference type="EMBL" id="RAW30054.1"/>
    </source>
</evidence>
<gene>
    <name evidence="6" type="ORF">PC110_g13565</name>
    <name evidence="1" type="ORF">PC113_g15570</name>
    <name evidence="2" type="ORF">PC115_g3467</name>
    <name evidence="3" type="ORF">PC117_g8548</name>
    <name evidence="4" type="ORF">PC118_g7310</name>
    <name evidence="5" type="ORF">PC129_g13842</name>
</gene>
<dbReference type="EMBL" id="RCMV01000570">
    <property type="protein sequence ID" value="KAG3215261.1"/>
    <property type="molecule type" value="Genomic_DNA"/>
</dbReference>
<name>A0A329RZM8_9STRA</name>
<dbReference type="Proteomes" id="UP000774804">
    <property type="component" value="Unassembled WGS sequence"/>
</dbReference>
<proteinExistence type="predicted"/>
<reference evidence="1" key="2">
    <citation type="submission" date="2018-10" db="EMBL/GenBank/DDBJ databases">
        <title>Effector identification in a new, highly contiguous assembly of the strawberry crown rot pathogen Phytophthora cactorum.</title>
        <authorList>
            <person name="Armitage A.D."/>
            <person name="Nellist C.F."/>
            <person name="Bates H."/>
            <person name="Vickerstaff R.J."/>
            <person name="Harrison R.J."/>
        </authorList>
    </citation>
    <scope>NUCLEOTIDE SEQUENCE</scope>
    <source>
        <strain evidence="1">15-7</strain>
        <strain evidence="2">4032</strain>
        <strain evidence="3">4040</strain>
        <strain evidence="4">P415</strain>
        <strain evidence="5">P421</strain>
    </source>
</reference>
<dbReference type="VEuPathDB" id="FungiDB:PC110_g13565"/>
<dbReference type="AlphaFoldDB" id="A0A329RZM8"/>
<reference evidence="6 7" key="1">
    <citation type="submission" date="2018-01" db="EMBL/GenBank/DDBJ databases">
        <title>Draft genome of the strawberry crown rot pathogen Phytophthora cactorum.</title>
        <authorList>
            <person name="Armitage A.D."/>
            <person name="Lysoe E."/>
            <person name="Nellist C.F."/>
            <person name="Harrison R.J."/>
            <person name="Brurberg M.B."/>
        </authorList>
    </citation>
    <scope>NUCLEOTIDE SEQUENCE [LARGE SCALE GENOMIC DNA]</scope>
    <source>
        <strain evidence="6 7">10300</strain>
    </source>
</reference>
<protein>
    <recommendedName>
        <fullName evidence="8">Tc1-like transposase DDE domain-containing protein</fullName>
    </recommendedName>
</protein>
<dbReference type="EMBL" id="MJFZ01000391">
    <property type="protein sequence ID" value="RAW30054.1"/>
    <property type="molecule type" value="Genomic_DNA"/>
</dbReference>
<comment type="caution">
    <text evidence="6">The sequence shown here is derived from an EMBL/GenBank/DDBJ whole genome shotgun (WGS) entry which is preliminary data.</text>
</comment>
<dbReference type="InterPro" id="IPR036397">
    <property type="entry name" value="RNaseH_sf"/>
</dbReference>
<dbReference type="OrthoDB" id="5410741at2759"/>
<evidence type="ECO:0000313" key="1">
    <source>
        <dbReference type="EMBL" id="KAG2851826.1"/>
    </source>
</evidence>
<dbReference type="EMBL" id="RCMK01000185">
    <property type="protein sequence ID" value="KAG2945346.1"/>
    <property type="molecule type" value="Genomic_DNA"/>
</dbReference>
<dbReference type="Proteomes" id="UP000736787">
    <property type="component" value="Unassembled WGS sequence"/>
</dbReference>